<dbReference type="Pfam" id="PF05118">
    <property type="entry name" value="Asp_Arg_Hydrox"/>
    <property type="match status" value="1"/>
</dbReference>
<reference evidence="2 3" key="1">
    <citation type="journal article" date="2011" name="Stand. Genomic Sci.">
        <title>Complete genome sequence of the gliding freshwater bacterium Fluviicola taffensis type strain (RW262).</title>
        <authorList>
            <person name="Woyke T."/>
            <person name="Chertkov O."/>
            <person name="Lapidus A."/>
            <person name="Nolan M."/>
            <person name="Lucas S."/>
            <person name="Del Rio T.G."/>
            <person name="Tice H."/>
            <person name="Cheng J.F."/>
            <person name="Tapia R."/>
            <person name="Han C."/>
            <person name="Goodwin L."/>
            <person name="Pitluck S."/>
            <person name="Liolios K."/>
            <person name="Pagani I."/>
            <person name="Ivanova N."/>
            <person name="Huntemann M."/>
            <person name="Mavromatis K."/>
            <person name="Mikhailova N."/>
            <person name="Pati A."/>
            <person name="Chen A."/>
            <person name="Palaniappan K."/>
            <person name="Land M."/>
            <person name="Hauser L."/>
            <person name="Brambilla E.M."/>
            <person name="Rohde M."/>
            <person name="Mwirichia R."/>
            <person name="Sikorski J."/>
            <person name="Tindall B.J."/>
            <person name="Goker M."/>
            <person name="Bristow J."/>
            <person name="Eisen J.A."/>
            <person name="Markowitz V."/>
            <person name="Hugenholtz P."/>
            <person name="Klenk H.P."/>
            <person name="Kyrpides N.C."/>
        </authorList>
    </citation>
    <scope>NUCLEOTIDE SEQUENCE [LARGE SCALE GENOMIC DNA]</scope>
    <source>
        <strain evidence="3">DSM 16823 / RW262 / RW262</strain>
    </source>
</reference>
<name>F2ID22_FLUTR</name>
<evidence type="ECO:0000313" key="3">
    <source>
        <dbReference type="Proteomes" id="UP000007463"/>
    </source>
</evidence>
<dbReference type="Proteomes" id="UP000007463">
    <property type="component" value="Chromosome"/>
</dbReference>
<reference evidence="3" key="2">
    <citation type="submission" date="2011-02" db="EMBL/GenBank/DDBJ databases">
        <title>The complete genome of Fluviicola taffensis DSM 16823.</title>
        <authorList>
            <consortium name="US DOE Joint Genome Institute (JGI-PGF)"/>
            <person name="Lucas S."/>
            <person name="Copeland A."/>
            <person name="Lapidus A."/>
            <person name="Bruce D."/>
            <person name="Goodwin L."/>
            <person name="Pitluck S."/>
            <person name="Kyrpides N."/>
            <person name="Mavromatis K."/>
            <person name="Ivanova N."/>
            <person name="Mikhailova N."/>
            <person name="Pagani I."/>
            <person name="Chertkov O."/>
            <person name="Detter J.C."/>
            <person name="Han C."/>
            <person name="Tapia R."/>
            <person name="Land M."/>
            <person name="Hauser L."/>
            <person name="Markowitz V."/>
            <person name="Cheng J.-F."/>
            <person name="Hugenholtz P."/>
            <person name="Woyke T."/>
            <person name="Wu D."/>
            <person name="Tindall B."/>
            <person name="Pomrenke H.G."/>
            <person name="Brambilla E."/>
            <person name="Klenk H.-P."/>
            <person name="Eisen J.A."/>
        </authorList>
    </citation>
    <scope>NUCLEOTIDE SEQUENCE [LARGE SCALE GENOMIC DNA]</scope>
    <source>
        <strain evidence="3">DSM 16823 / RW262 / RW262</strain>
    </source>
</reference>
<dbReference type="STRING" id="755732.Fluta_2431"/>
<sequence>MSIKQVTKYLKFPIQFDEQLLVSDLKRAMEGEWISHFNTGGYTGNWKAVSLYAANGNEQNIFAHLQDYTSISETPLMKECAYFKEVLNQFKCDILSARLLRLEVGAEIKPHTDHELGYEDGQFRLHIPIVTNPEIEFILDGERLTMLPGECWYTNVNFVHSVANRGTIDRVHLVIDGVRNAWTDELFFSLAPESSFETDREEKLSDETIIRMLEELRSNPLMANHPIVEELERKLKSWS</sequence>
<feature type="domain" description="Aspartyl/asparaginy/proline hydroxylase" evidence="1">
    <location>
        <begin position="19"/>
        <end position="179"/>
    </location>
</feature>
<dbReference type="eggNOG" id="COG1917">
    <property type="taxonomic scope" value="Bacteria"/>
</dbReference>
<dbReference type="Gene3D" id="2.60.120.330">
    <property type="entry name" value="B-lactam Antibiotic, Isopenicillin N Synthase, Chain"/>
    <property type="match status" value="1"/>
</dbReference>
<dbReference type="InterPro" id="IPR027443">
    <property type="entry name" value="IPNS-like_sf"/>
</dbReference>
<dbReference type="SUPFAM" id="SSF51197">
    <property type="entry name" value="Clavaminate synthase-like"/>
    <property type="match status" value="1"/>
</dbReference>
<keyword evidence="3" id="KW-1185">Reference proteome</keyword>
<protein>
    <submittedName>
        <fullName evidence="2">Aspartyl/Asparaginyl beta-hydroxylase</fullName>
    </submittedName>
</protein>
<evidence type="ECO:0000313" key="2">
    <source>
        <dbReference type="EMBL" id="AEA44416.1"/>
    </source>
</evidence>
<evidence type="ECO:0000259" key="1">
    <source>
        <dbReference type="Pfam" id="PF05118"/>
    </source>
</evidence>
<dbReference type="EMBL" id="CP002542">
    <property type="protein sequence ID" value="AEA44416.1"/>
    <property type="molecule type" value="Genomic_DNA"/>
</dbReference>
<dbReference type="KEGG" id="fte:Fluta_2431"/>
<dbReference type="RefSeq" id="WP_013687186.1">
    <property type="nucleotide sequence ID" value="NC_015321.1"/>
</dbReference>
<dbReference type="InterPro" id="IPR007803">
    <property type="entry name" value="Asp/Arg/Pro-Hydrxlase"/>
</dbReference>
<dbReference type="HOGENOM" id="CLU_092409_0_0_10"/>
<accession>F2ID22</accession>
<organism evidence="2 3">
    <name type="scientific">Fluviicola taffensis (strain DSM 16823 / NCIMB 13979 / RW262)</name>
    <dbReference type="NCBI Taxonomy" id="755732"/>
    <lineage>
        <taxon>Bacteria</taxon>
        <taxon>Pseudomonadati</taxon>
        <taxon>Bacteroidota</taxon>
        <taxon>Flavobacteriia</taxon>
        <taxon>Flavobacteriales</taxon>
        <taxon>Crocinitomicaceae</taxon>
        <taxon>Fluviicola</taxon>
    </lineage>
</organism>
<proteinExistence type="predicted"/>
<dbReference type="AlphaFoldDB" id="F2ID22"/>
<gene>
    <name evidence="2" type="ordered locus">Fluta_2431</name>
</gene>